<proteinExistence type="predicted"/>
<dbReference type="Proteomes" id="UP000242287">
    <property type="component" value="Unassembled WGS sequence"/>
</dbReference>
<protein>
    <recommendedName>
        <fullName evidence="4">Homeobox domain-containing protein</fullName>
    </recommendedName>
</protein>
<name>A0A2A9P1S1_9AGAR</name>
<evidence type="ECO:0000259" key="4">
    <source>
        <dbReference type="PROSITE" id="PS50071"/>
    </source>
</evidence>
<keyword evidence="1 2" id="KW-0371">Homeobox</keyword>
<gene>
    <name evidence="5" type="ORF">AMATHDRAFT_100934</name>
</gene>
<keyword evidence="6" id="KW-1185">Reference proteome</keyword>
<dbReference type="SMART" id="SM00389">
    <property type="entry name" value="HOX"/>
    <property type="match status" value="1"/>
</dbReference>
<dbReference type="CDD" id="cd00086">
    <property type="entry name" value="homeodomain"/>
    <property type="match status" value="1"/>
</dbReference>
<feature type="region of interest" description="Disordered" evidence="3">
    <location>
        <begin position="26"/>
        <end position="121"/>
    </location>
</feature>
<keyword evidence="1 2" id="KW-0539">Nucleus</keyword>
<dbReference type="Gene3D" id="1.10.10.60">
    <property type="entry name" value="Homeodomain-like"/>
    <property type="match status" value="1"/>
</dbReference>
<keyword evidence="1 2" id="KW-0238">DNA-binding</keyword>
<evidence type="ECO:0000256" key="3">
    <source>
        <dbReference type="SAM" id="MobiDB-lite"/>
    </source>
</evidence>
<dbReference type="GO" id="GO:0005634">
    <property type="term" value="C:nucleus"/>
    <property type="evidence" value="ECO:0007669"/>
    <property type="project" value="UniProtKB-SubCell"/>
</dbReference>
<sequence>TSKRGPLHFLAHVALDAQGYPHDCNTSISSPGAEIHNAAGPSYETPPYTVTSSPHQTISSLHISCGRSPSDTGSEPQPLIESTSTNSVQRAESAPVQSRHHMKTRRKRCPARDSASHAKAKEEMLARRRERLERATKIRSLDNSPVNDEQLTVLRMVYDEITMYPSESWMVLIAIIIRRSFKQVKNWFSNERQKNRTGEMVSVYTEEGDKMRLRHTALDFSEQWSDSLLEEIAMVYHYLVMQSLR</sequence>
<dbReference type="PROSITE" id="PS50071">
    <property type="entry name" value="HOMEOBOX_2"/>
    <property type="match status" value="1"/>
</dbReference>
<dbReference type="EMBL" id="KZ301969">
    <property type="protein sequence ID" value="PFH54820.1"/>
    <property type="molecule type" value="Genomic_DNA"/>
</dbReference>
<feature type="non-terminal residue" evidence="5">
    <location>
        <position position="245"/>
    </location>
</feature>
<feature type="compositionally biased region" description="Basic and acidic residues" evidence="3">
    <location>
        <begin position="110"/>
        <end position="121"/>
    </location>
</feature>
<evidence type="ECO:0000313" key="6">
    <source>
        <dbReference type="Proteomes" id="UP000242287"/>
    </source>
</evidence>
<feature type="compositionally biased region" description="Polar residues" evidence="3">
    <location>
        <begin position="48"/>
        <end position="90"/>
    </location>
</feature>
<organism evidence="5 6">
    <name type="scientific">Amanita thiersii Skay4041</name>
    <dbReference type="NCBI Taxonomy" id="703135"/>
    <lineage>
        <taxon>Eukaryota</taxon>
        <taxon>Fungi</taxon>
        <taxon>Dikarya</taxon>
        <taxon>Basidiomycota</taxon>
        <taxon>Agaricomycotina</taxon>
        <taxon>Agaricomycetes</taxon>
        <taxon>Agaricomycetidae</taxon>
        <taxon>Agaricales</taxon>
        <taxon>Pluteineae</taxon>
        <taxon>Amanitaceae</taxon>
        <taxon>Amanita</taxon>
    </lineage>
</organism>
<dbReference type="SUPFAM" id="SSF46689">
    <property type="entry name" value="Homeodomain-like"/>
    <property type="match status" value="1"/>
</dbReference>
<reference evidence="5 6" key="1">
    <citation type="submission" date="2014-02" db="EMBL/GenBank/DDBJ databases">
        <title>Transposable element dynamics among asymbiotic and ectomycorrhizal Amanita fungi.</title>
        <authorList>
            <consortium name="DOE Joint Genome Institute"/>
            <person name="Hess J."/>
            <person name="Skrede I."/>
            <person name="Wolfe B."/>
            <person name="LaButti K."/>
            <person name="Ohm R.A."/>
            <person name="Grigoriev I.V."/>
            <person name="Pringle A."/>
        </authorList>
    </citation>
    <scope>NUCLEOTIDE SEQUENCE [LARGE SCALE GENOMIC DNA]</scope>
    <source>
        <strain evidence="5 6">SKay4041</strain>
    </source>
</reference>
<dbReference type="InterPro" id="IPR009057">
    <property type="entry name" value="Homeodomain-like_sf"/>
</dbReference>
<dbReference type="GO" id="GO:0003677">
    <property type="term" value="F:DNA binding"/>
    <property type="evidence" value="ECO:0007669"/>
    <property type="project" value="UniProtKB-UniRule"/>
</dbReference>
<evidence type="ECO:0000313" key="5">
    <source>
        <dbReference type="EMBL" id="PFH54820.1"/>
    </source>
</evidence>
<dbReference type="Pfam" id="PF00046">
    <property type="entry name" value="Homeodomain"/>
    <property type="match status" value="1"/>
</dbReference>
<feature type="domain" description="Homeobox" evidence="4">
    <location>
        <begin position="137"/>
        <end position="198"/>
    </location>
</feature>
<feature type="compositionally biased region" description="Basic residues" evidence="3">
    <location>
        <begin position="98"/>
        <end position="109"/>
    </location>
</feature>
<dbReference type="InterPro" id="IPR001356">
    <property type="entry name" value="HD"/>
</dbReference>
<dbReference type="AlphaFoldDB" id="A0A2A9P1S1"/>
<evidence type="ECO:0000256" key="2">
    <source>
        <dbReference type="RuleBase" id="RU000682"/>
    </source>
</evidence>
<accession>A0A2A9P1S1</accession>
<comment type="subcellular location">
    <subcellularLocation>
        <location evidence="1 2">Nucleus</location>
    </subcellularLocation>
</comment>
<feature type="non-terminal residue" evidence="5">
    <location>
        <position position="1"/>
    </location>
</feature>
<evidence type="ECO:0000256" key="1">
    <source>
        <dbReference type="PROSITE-ProRule" id="PRU00108"/>
    </source>
</evidence>
<dbReference type="OrthoDB" id="2963517at2759"/>
<feature type="DNA-binding region" description="Homeobox" evidence="1">
    <location>
        <begin position="139"/>
        <end position="199"/>
    </location>
</feature>